<keyword evidence="2" id="KW-1133">Transmembrane helix</keyword>
<feature type="compositionally biased region" description="Basic and acidic residues" evidence="1">
    <location>
        <begin position="307"/>
        <end position="328"/>
    </location>
</feature>
<keyword evidence="2" id="KW-0812">Transmembrane</keyword>
<dbReference type="AlphaFoldDB" id="A0A1G4E7S7"/>
<keyword evidence="2" id="KW-0472">Membrane</keyword>
<feature type="transmembrane region" description="Helical" evidence="2">
    <location>
        <begin position="266"/>
        <end position="285"/>
    </location>
</feature>
<dbReference type="EMBL" id="FLYH01000342">
    <property type="protein sequence ID" value="SCA60402.1"/>
    <property type="molecule type" value="Genomic_DNA"/>
</dbReference>
<feature type="region of interest" description="Disordered" evidence="1">
    <location>
        <begin position="294"/>
        <end position="334"/>
    </location>
</feature>
<proteinExistence type="predicted"/>
<dbReference type="VEuPathDB" id="PlasmoDB:PVP01_0007540"/>
<sequence>MGSLEQAENNCSLSKFIKILDNANGKERIDFDDEIKIIDSTQRDNVLTFFSNLKEIYSYITTYNVNIRNKCCSYLNFWIDQKKEENVESDISDEAWGVIENLWYRLKGNHNFSCKRERHNVAMDHKKTCIDFMVYCVNRDELKQKCQQNDDDDDDGLKQMYCNNFNEFTDKYYDHFTTKVTCLRDTNKYIHYNWRFSDSCTLHNMAKTFPKYDTSKNNIVDDEKRQQIQKCKIPEPSETMDCYMFDGVPVTLEELSTTINVIPLKYGIYAGSTFLGFFSLGLYLYKKTRHASLNRSNTSRKKNINKNTDKQFSHEHEKKSNSKNKDYKFSYNPT</sequence>
<gene>
    <name evidence="3" type="ORF">PVT01_000104900</name>
</gene>
<evidence type="ECO:0000313" key="3">
    <source>
        <dbReference type="EMBL" id="SCA60402.1"/>
    </source>
</evidence>
<dbReference type="Proteomes" id="UP000196402">
    <property type="component" value="Unassembled WGS sequence"/>
</dbReference>
<protein>
    <recommendedName>
        <fullName evidence="5">VIR protein</fullName>
    </recommendedName>
</protein>
<evidence type="ECO:0000256" key="1">
    <source>
        <dbReference type="SAM" id="MobiDB-lite"/>
    </source>
</evidence>
<dbReference type="VEuPathDB" id="PlasmoDB:PVPAM_110069100"/>
<reference evidence="3 4" key="1">
    <citation type="submission" date="2016-07" db="EMBL/GenBank/DDBJ databases">
        <authorList>
            <consortium name="Pathogen Informatics"/>
        </authorList>
    </citation>
    <scope>NUCLEOTIDE SEQUENCE [LARGE SCALE GENOMIC DNA]</scope>
</reference>
<feature type="compositionally biased region" description="Basic residues" evidence="1">
    <location>
        <begin position="294"/>
        <end position="304"/>
    </location>
</feature>
<evidence type="ECO:0008006" key="5">
    <source>
        <dbReference type="Google" id="ProtNLM"/>
    </source>
</evidence>
<evidence type="ECO:0000313" key="4">
    <source>
        <dbReference type="Proteomes" id="UP000196402"/>
    </source>
</evidence>
<evidence type="ECO:0000256" key="2">
    <source>
        <dbReference type="SAM" id="Phobius"/>
    </source>
</evidence>
<name>A0A1G4E7S7_PLAVI</name>
<dbReference type="VEuPathDB" id="PlasmoDB:PVX_160260"/>
<organism evidence="3 4">
    <name type="scientific">Plasmodium vivax</name>
    <name type="common">malaria parasite P. vivax</name>
    <dbReference type="NCBI Taxonomy" id="5855"/>
    <lineage>
        <taxon>Eukaryota</taxon>
        <taxon>Sar</taxon>
        <taxon>Alveolata</taxon>
        <taxon>Apicomplexa</taxon>
        <taxon>Aconoidasida</taxon>
        <taxon>Haemosporida</taxon>
        <taxon>Plasmodiidae</taxon>
        <taxon>Plasmodium</taxon>
        <taxon>Plasmodium (Plasmodium)</taxon>
    </lineage>
</organism>
<dbReference type="VEuPathDB" id="PlasmoDB:PVW1_100008600"/>
<accession>A0A1G4E7S7</accession>